<proteinExistence type="predicted"/>
<protein>
    <submittedName>
        <fullName evidence="1">Uncharacterized protein</fullName>
    </submittedName>
</protein>
<name>A0A8H7AWD5_9PLEO</name>
<accession>A0A8H7AWD5</accession>
<reference evidence="1" key="2">
    <citation type="submission" date="2020-08" db="EMBL/GenBank/DDBJ databases">
        <title>Draft Genome Sequence of Cumin Blight Pathogen Alternaria burnsii.</title>
        <authorList>
            <person name="Feng Z."/>
        </authorList>
    </citation>
    <scope>NUCLEOTIDE SEQUENCE</scope>
    <source>
        <strain evidence="1">CBS107.38</strain>
    </source>
</reference>
<dbReference type="AlphaFoldDB" id="A0A8H7AWD5"/>
<dbReference type="EMBL" id="JAAABM010000016">
    <property type="protein sequence ID" value="KAF7672546.1"/>
    <property type="molecule type" value="Genomic_DNA"/>
</dbReference>
<gene>
    <name evidence="1" type="ORF">GT037_009577</name>
</gene>
<organism evidence="1 2">
    <name type="scientific">Alternaria burnsii</name>
    <dbReference type="NCBI Taxonomy" id="1187904"/>
    <lineage>
        <taxon>Eukaryota</taxon>
        <taxon>Fungi</taxon>
        <taxon>Dikarya</taxon>
        <taxon>Ascomycota</taxon>
        <taxon>Pezizomycotina</taxon>
        <taxon>Dothideomycetes</taxon>
        <taxon>Pleosporomycetidae</taxon>
        <taxon>Pleosporales</taxon>
        <taxon>Pleosporineae</taxon>
        <taxon>Pleosporaceae</taxon>
        <taxon>Alternaria</taxon>
        <taxon>Alternaria sect. Alternaria</taxon>
    </lineage>
</organism>
<comment type="caution">
    <text evidence="1">The sequence shown here is derived from an EMBL/GenBank/DDBJ whole genome shotgun (WGS) entry which is preliminary data.</text>
</comment>
<reference evidence="1" key="1">
    <citation type="submission" date="2020-01" db="EMBL/GenBank/DDBJ databases">
        <authorList>
            <person name="Feng Z.H.Z."/>
        </authorList>
    </citation>
    <scope>NUCLEOTIDE SEQUENCE</scope>
    <source>
        <strain evidence="1">CBS107.38</strain>
    </source>
</reference>
<dbReference type="GeneID" id="62207802"/>
<keyword evidence="2" id="KW-1185">Reference proteome</keyword>
<feature type="non-terminal residue" evidence="1">
    <location>
        <position position="1"/>
    </location>
</feature>
<evidence type="ECO:0000313" key="2">
    <source>
        <dbReference type="Proteomes" id="UP000596902"/>
    </source>
</evidence>
<dbReference type="Proteomes" id="UP000596902">
    <property type="component" value="Unassembled WGS sequence"/>
</dbReference>
<evidence type="ECO:0000313" key="1">
    <source>
        <dbReference type="EMBL" id="KAF7672546.1"/>
    </source>
</evidence>
<dbReference type="RefSeq" id="XP_038782899.1">
    <property type="nucleotide sequence ID" value="XM_038934624.1"/>
</dbReference>
<sequence>MQRGEEGLMSRLSLSKNFHGSWTGMGRSIENKRIVEERRFSARIQALKKAIPSQKQWTL</sequence>